<dbReference type="InterPro" id="IPR036779">
    <property type="entry name" value="LysM_dom_sf"/>
</dbReference>
<dbReference type="AlphaFoldDB" id="M7PHU3"/>
<dbReference type="Pfam" id="PF25800">
    <property type="entry name" value="FimV_N"/>
    <property type="match status" value="1"/>
</dbReference>
<dbReference type="OrthoDB" id="5298707at2"/>
<feature type="region of interest" description="Disordered" evidence="1">
    <location>
        <begin position="137"/>
        <end position="183"/>
    </location>
</feature>
<feature type="compositionally biased region" description="Polar residues" evidence="1">
    <location>
        <begin position="532"/>
        <end position="546"/>
    </location>
</feature>
<dbReference type="NCBIfam" id="TIGR03504">
    <property type="entry name" value="FimV_Cterm"/>
    <property type="match status" value="1"/>
</dbReference>
<dbReference type="InterPro" id="IPR020012">
    <property type="entry name" value="LysM_FimV"/>
</dbReference>
<dbReference type="EMBL" id="APHR01000022">
    <property type="protein sequence ID" value="EMR13460.1"/>
    <property type="molecule type" value="Genomic_DNA"/>
</dbReference>
<dbReference type="RefSeq" id="WP_009725984.1">
    <property type="nucleotide sequence ID" value="NZ_APHR01000022.1"/>
</dbReference>
<proteinExistence type="predicted"/>
<dbReference type="InterPro" id="IPR018392">
    <property type="entry name" value="LysM"/>
</dbReference>
<dbReference type="PATRIC" id="fig|1286106.3.peg.978"/>
<feature type="region of interest" description="Disordered" evidence="1">
    <location>
        <begin position="521"/>
        <end position="546"/>
    </location>
</feature>
<feature type="compositionally biased region" description="Acidic residues" evidence="1">
    <location>
        <begin position="645"/>
        <end position="661"/>
    </location>
</feature>
<feature type="compositionally biased region" description="Polar residues" evidence="1">
    <location>
        <begin position="165"/>
        <end position="183"/>
    </location>
</feature>
<dbReference type="eggNOG" id="COG3170">
    <property type="taxonomic scope" value="Bacteria"/>
</dbReference>
<dbReference type="Proteomes" id="UP000012019">
    <property type="component" value="Unassembled WGS sequence"/>
</dbReference>
<evidence type="ECO:0000313" key="3">
    <source>
        <dbReference type="EMBL" id="EMR13460.1"/>
    </source>
</evidence>
<dbReference type="InterPro" id="IPR038440">
    <property type="entry name" value="FimV_C_sf"/>
</dbReference>
<reference evidence="3 4" key="1">
    <citation type="journal article" date="2013" name="Genome Announc.">
        <title>Draft Genome Sequence of Methylophaga lonarensis MPLT, a Haloalkaliphilic (Non-Methane-Utilizing) Methylotroph.</title>
        <authorList>
            <person name="Shetty S.A."/>
            <person name="Marathe N.P."/>
            <person name="Munot H."/>
            <person name="Antony C.P."/>
            <person name="Dhotre D.P."/>
            <person name="Murrell J.C."/>
            <person name="Shouche Y.S."/>
        </authorList>
    </citation>
    <scope>NUCLEOTIDE SEQUENCE [LARGE SCALE GENOMIC DNA]</scope>
    <source>
        <strain evidence="3 4">MPL</strain>
    </source>
</reference>
<comment type="caution">
    <text evidence="3">The sequence shown here is derived from an EMBL/GenBank/DDBJ whole genome shotgun (WGS) entry which is preliminary data.</text>
</comment>
<sequence>MKKRSFAGKSALAAFGLLGSLDVYAFGLGQIEVFSALNEPFSAEIPLTAVRDSERDTFSVELASPQEFERAGLERNFILSQLNFEIVERNGQPRIRISSNQSIREPFLNFLVMATSDDGRILREYTVLLDPPRYALSDSRAAASPETSTARSETLTERTVTATTQAPRTESRYQGSSYGPTNRQDTLWTVAQRTRPNQNISVQQMAMALFDANPGAFNNNNVNGLRAGQTLRIPSLEEIEANWSDQRARTAFSEHQRRWNNQITAPVTAQQASEPATEVADTPATATQEAETETTAESEARLSLVAASESSDDATSVSPQGDPELYALSEQLTLAQETIEAQAQENIDFRARMDAMELQLETLRKLIAIKDADLARLQSIAEGSLADADDASGEADFSAESLADQLLDEFALANGYQRDAVSEQADDIEAAYDDAAAPDADVAEEQMISQAAETFQLDEAEVRNIVSRVSQFVNQNRLEVMLGALLLLLILWLIARRRKQGVTWNQAMHDMERTVTVAPVTSATEGDEAEASEQSFDSPETSQPLPNKSIDELVEQADMFVGYADYVQARSSLEQARLQAPDNLLVAYKLLFVLFRQHKTEEFIRLVESSEFDETSEHWDDIRGWGQQLAPYDERFNAPETQDSLNDELETEQAEPVEESTAELSDKIIDEDLASDSEEHQVEPDHIEFDLDAFKLDDEPAEQAISSDEVLREDTELLDFSTDFSLDEKSDDETPEETLPEPEAFEPIPDLSLDDDSLSDSTSSVDDDELRIDIEELSVGTEEMDSPDEQAFELDQPDELVQSNDLDQIDELDINIDDLSESLPDDTEITSERPLSELTDIEDDEVDLEFNLDEFDAIDEAETKLDLAVAYIDMGDLSVARNILSEVLQEGDEQQQARAQELLNTLS</sequence>
<evidence type="ECO:0000256" key="1">
    <source>
        <dbReference type="SAM" id="MobiDB-lite"/>
    </source>
</evidence>
<evidence type="ECO:0000259" key="2">
    <source>
        <dbReference type="PROSITE" id="PS51782"/>
    </source>
</evidence>
<dbReference type="InterPro" id="IPR020011">
    <property type="entry name" value="FimV_C"/>
</dbReference>
<feature type="region of interest" description="Disordered" evidence="1">
    <location>
        <begin position="638"/>
        <end position="665"/>
    </location>
</feature>
<keyword evidence="4" id="KW-1185">Reference proteome</keyword>
<dbReference type="STRING" id="1286106.MPL1_04862"/>
<protein>
    <recommendedName>
        <fullName evidence="2">LysM domain-containing protein</fullName>
    </recommendedName>
</protein>
<name>M7PHU3_9GAMM</name>
<gene>
    <name evidence="3" type="ORF">MPL1_04862</name>
</gene>
<dbReference type="Gene3D" id="1.20.58.2200">
    <property type="match status" value="1"/>
</dbReference>
<dbReference type="Gene3D" id="3.10.350.10">
    <property type="entry name" value="LysM domain"/>
    <property type="match status" value="1"/>
</dbReference>
<feature type="compositionally biased region" description="Acidic residues" evidence="1">
    <location>
        <begin position="729"/>
        <end position="744"/>
    </location>
</feature>
<feature type="region of interest" description="Disordered" evidence="1">
    <location>
        <begin position="720"/>
        <end position="771"/>
    </location>
</feature>
<feature type="region of interest" description="Disordered" evidence="1">
    <location>
        <begin position="267"/>
        <end position="299"/>
    </location>
</feature>
<dbReference type="NCBIfam" id="TIGR03505">
    <property type="entry name" value="FimV_core"/>
    <property type="match status" value="1"/>
</dbReference>
<dbReference type="InterPro" id="IPR057840">
    <property type="entry name" value="FimV_N"/>
</dbReference>
<organism evidence="3 4">
    <name type="scientific">Methylophaga lonarensis MPL</name>
    <dbReference type="NCBI Taxonomy" id="1286106"/>
    <lineage>
        <taxon>Bacteria</taxon>
        <taxon>Pseudomonadati</taxon>
        <taxon>Pseudomonadota</taxon>
        <taxon>Gammaproteobacteria</taxon>
        <taxon>Thiotrichales</taxon>
        <taxon>Piscirickettsiaceae</taxon>
        <taxon>Methylophaga</taxon>
    </lineage>
</organism>
<feature type="domain" description="LysM" evidence="2">
    <location>
        <begin position="177"/>
        <end position="233"/>
    </location>
</feature>
<dbReference type="PROSITE" id="PS51782">
    <property type="entry name" value="LYSM"/>
    <property type="match status" value="1"/>
</dbReference>
<accession>M7PHU3</accession>
<evidence type="ECO:0000313" key="4">
    <source>
        <dbReference type="Proteomes" id="UP000012019"/>
    </source>
</evidence>